<proteinExistence type="predicted"/>
<keyword evidence="1" id="KW-1133">Transmembrane helix</keyword>
<dbReference type="AlphaFoldDB" id="A0A0F9HL33"/>
<comment type="caution">
    <text evidence="2">The sequence shown here is derived from an EMBL/GenBank/DDBJ whole genome shotgun (WGS) entry which is preliminary data.</text>
</comment>
<accession>A0A0F9HL33</accession>
<evidence type="ECO:0000313" key="2">
    <source>
        <dbReference type="EMBL" id="KKM03877.1"/>
    </source>
</evidence>
<evidence type="ECO:0000256" key="1">
    <source>
        <dbReference type="SAM" id="Phobius"/>
    </source>
</evidence>
<keyword evidence="1" id="KW-0812">Transmembrane</keyword>
<organism evidence="2">
    <name type="scientific">marine sediment metagenome</name>
    <dbReference type="NCBI Taxonomy" id="412755"/>
    <lineage>
        <taxon>unclassified sequences</taxon>
        <taxon>metagenomes</taxon>
        <taxon>ecological metagenomes</taxon>
    </lineage>
</organism>
<dbReference type="EMBL" id="LAZR01016583">
    <property type="protein sequence ID" value="KKM03877.1"/>
    <property type="molecule type" value="Genomic_DNA"/>
</dbReference>
<feature type="transmembrane region" description="Helical" evidence="1">
    <location>
        <begin position="74"/>
        <end position="95"/>
    </location>
</feature>
<keyword evidence="1" id="KW-0472">Membrane</keyword>
<reference evidence="2" key="1">
    <citation type="journal article" date="2015" name="Nature">
        <title>Complex archaea that bridge the gap between prokaryotes and eukaryotes.</title>
        <authorList>
            <person name="Spang A."/>
            <person name="Saw J.H."/>
            <person name="Jorgensen S.L."/>
            <person name="Zaremba-Niedzwiedzka K."/>
            <person name="Martijn J."/>
            <person name="Lind A.E."/>
            <person name="van Eijk R."/>
            <person name="Schleper C."/>
            <person name="Guy L."/>
            <person name="Ettema T.J."/>
        </authorList>
    </citation>
    <scope>NUCLEOTIDE SEQUENCE</scope>
</reference>
<sequence length="122" mass="13983">MNENESMQVVVWIANEAGHPYHKIREKLGNVEIKPLSLGDVNPLRVDRISWHLGRGIASYVKEKDYLLISGTPIVNALALTLWLTMFPTCNLALWNAKEREYIISTVERENLANILDSHMQR</sequence>
<protein>
    <submittedName>
        <fullName evidence="2">Uncharacterized protein</fullName>
    </submittedName>
</protein>
<gene>
    <name evidence="2" type="ORF">LCGC14_1770020</name>
</gene>
<name>A0A0F9HL33_9ZZZZ</name>